<accession>A0ABD2NFU4</accession>
<keyword evidence="3" id="KW-1185">Reference proteome</keyword>
<dbReference type="Proteomes" id="UP001516400">
    <property type="component" value="Unassembled WGS sequence"/>
</dbReference>
<protein>
    <submittedName>
        <fullName evidence="2">Uncharacterized protein</fullName>
    </submittedName>
</protein>
<proteinExistence type="predicted"/>
<evidence type="ECO:0000256" key="1">
    <source>
        <dbReference type="SAM" id="MobiDB-lite"/>
    </source>
</evidence>
<feature type="region of interest" description="Disordered" evidence="1">
    <location>
        <begin position="65"/>
        <end position="186"/>
    </location>
</feature>
<dbReference type="InterPro" id="IPR032064">
    <property type="entry name" value="DUF4805"/>
</dbReference>
<dbReference type="EMBL" id="JABFTP020000103">
    <property type="protein sequence ID" value="KAL3277656.1"/>
    <property type="molecule type" value="Genomic_DNA"/>
</dbReference>
<gene>
    <name evidence="2" type="ORF">HHI36_013002</name>
</gene>
<feature type="compositionally biased region" description="Polar residues" evidence="1">
    <location>
        <begin position="120"/>
        <end position="132"/>
    </location>
</feature>
<reference evidence="2 3" key="1">
    <citation type="journal article" date="2021" name="BMC Biol.">
        <title>Horizontally acquired antibacterial genes associated with adaptive radiation of ladybird beetles.</title>
        <authorList>
            <person name="Li H.S."/>
            <person name="Tang X.F."/>
            <person name="Huang Y.H."/>
            <person name="Xu Z.Y."/>
            <person name="Chen M.L."/>
            <person name="Du X.Y."/>
            <person name="Qiu B.Y."/>
            <person name="Chen P.T."/>
            <person name="Zhang W."/>
            <person name="Slipinski A."/>
            <person name="Escalona H.E."/>
            <person name="Waterhouse R.M."/>
            <person name="Zwick A."/>
            <person name="Pang H."/>
        </authorList>
    </citation>
    <scope>NUCLEOTIDE SEQUENCE [LARGE SCALE GENOMIC DNA]</scope>
    <source>
        <strain evidence="2">SYSU2018</strain>
    </source>
</reference>
<dbReference type="AlphaFoldDB" id="A0ABD2NFU4"/>
<sequence length="199" mass="22962">MAFAEIDRSMGNFDDIIALKLKKPKNWKWELSTSKSSPHISLPIIKLYDYKGNLLIETRDTGQQCHRKSWHSELHHDKKRSRSPEESKLGTAHFETSCSDKRDIPTPNKQEGSIRRSDKNNNQFAETSSGNIDVTDRNVFRSRKADEPDRNAKQNDRRKSSVDRPEYAIEPENYLGKSGSDPSSRIGNFQFNFSLEYVL</sequence>
<feature type="compositionally biased region" description="Basic and acidic residues" evidence="1">
    <location>
        <begin position="134"/>
        <end position="167"/>
    </location>
</feature>
<evidence type="ECO:0000313" key="3">
    <source>
        <dbReference type="Proteomes" id="UP001516400"/>
    </source>
</evidence>
<evidence type="ECO:0000313" key="2">
    <source>
        <dbReference type="EMBL" id="KAL3277656.1"/>
    </source>
</evidence>
<dbReference type="Pfam" id="PF16063">
    <property type="entry name" value="DUF4805"/>
    <property type="match status" value="1"/>
</dbReference>
<name>A0ABD2NFU4_9CUCU</name>
<comment type="caution">
    <text evidence="2">The sequence shown here is derived from an EMBL/GenBank/DDBJ whole genome shotgun (WGS) entry which is preliminary data.</text>
</comment>
<feature type="compositionally biased region" description="Basic and acidic residues" evidence="1">
    <location>
        <begin position="70"/>
        <end position="88"/>
    </location>
</feature>
<organism evidence="2 3">
    <name type="scientific">Cryptolaemus montrouzieri</name>
    <dbReference type="NCBI Taxonomy" id="559131"/>
    <lineage>
        <taxon>Eukaryota</taxon>
        <taxon>Metazoa</taxon>
        <taxon>Ecdysozoa</taxon>
        <taxon>Arthropoda</taxon>
        <taxon>Hexapoda</taxon>
        <taxon>Insecta</taxon>
        <taxon>Pterygota</taxon>
        <taxon>Neoptera</taxon>
        <taxon>Endopterygota</taxon>
        <taxon>Coleoptera</taxon>
        <taxon>Polyphaga</taxon>
        <taxon>Cucujiformia</taxon>
        <taxon>Coccinelloidea</taxon>
        <taxon>Coccinellidae</taxon>
        <taxon>Scymninae</taxon>
        <taxon>Scymnini</taxon>
        <taxon>Cryptolaemus</taxon>
    </lineage>
</organism>